<keyword evidence="6" id="KW-0206">Cytoskeleton</keyword>
<keyword evidence="5" id="KW-0969">Cilium</keyword>
<feature type="coiled-coil region" evidence="11">
    <location>
        <begin position="489"/>
        <end position="543"/>
    </location>
</feature>
<dbReference type="Pfam" id="PF24798">
    <property type="entry name" value="Ig-CFAP74_4th"/>
    <property type="match status" value="1"/>
</dbReference>
<feature type="compositionally biased region" description="Basic and acidic residues" evidence="12">
    <location>
        <begin position="1"/>
        <end position="10"/>
    </location>
</feature>
<organism evidence="17 18">
    <name type="scientific">Cricetulus griseus</name>
    <name type="common">Chinese hamster</name>
    <name type="synonym">Cricetulus barabensis griseus</name>
    <dbReference type="NCBI Taxonomy" id="10029"/>
    <lineage>
        <taxon>Eukaryota</taxon>
        <taxon>Metazoa</taxon>
        <taxon>Chordata</taxon>
        <taxon>Craniata</taxon>
        <taxon>Vertebrata</taxon>
        <taxon>Euteleostomi</taxon>
        <taxon>Mammalia</taxon>
        <taxon>Eutheria</taxon>
        <taxon>Euarchontoglires</taxon>
        <taxon>Glires</taxon>
        <taxon>Rodentia</taxon>
        <taxon>Myomorpha</taxon>
        <taxon>Muroidea</taxon>
        <taxon>Cricetidae</taxon>
        <taxon>Cricetinae</taxon>
        <taxon>Cricetulus</taxon>
    </lineage>
</organism>
<keyword evidence="2" id="KW-0963">Cytoplasm</keyword>
<proteinExistence type="inferred from homology"/>
<evidence type="ECO:0000313" key="17">
    <source>
        <dbReference type="EMBL" id="ERE83314.1"/>
    </source>
</evidence>
<dbReference type="InterPro" id="IPR056310">
    <property type="entry name" value="Ig-CFAP74_4th"/>
</dbReference>
<feature type="domain" description="CFAP74 third Ig-like" evidence="15">
    <location>
        <begin position="954"/>
        <end position="1066"/>
    </location>
</feature>
<feature type="region of interest" description="Disordered" evidence="12">
    <location>
        <begin position="1"/>
        <end position="49"/>
    </location>
</feature>
<reference evidence="18" key="1">
    <citation type="journal article" date="2013" name="Nat. Biotechnol.">
        <title>Chinese hamster genome sequenced from sorted chromosomes.</title>
        <authorList>
            <person name="Brinkrolf K."/>
            <person name="Rupp O."/>
            <person name="Laux H."/>
            <person name="Kollin F."/>
            <person name="Ernst W."/>
            <person name="Linke B."/>
            <person name="Kofler R."/>
            <person name="Romand S."/>
            <person name="Hesse F."/>
            <person name="Budach W.E."/>
            <person name="Galosy S."/>
            <person name="Muller D."/>
            <person name="Noll T."/>
            <person name="Wienberg J."/>
            <person name="Jostock T."/>
            <person name="Leonard M."/>
            <person name="Grillari J."/>
            <person name="Tauch A."/>
            <person name="Goesmann A."/>
            <person name="Helk B."/>
            <person name="Mott J.E."/>
            <person name="Puhler A."/>
            <person name="Borth N."/>
        </authorList>
    </citation>
    <scope>NUCLEOTIDE SEQUENCE [LARGE SCALE GENOMIC DNA]</scope>
    <source>
        <strain evidence="18">17A/GY</strain>
    </source>
</reference>
<evidence type="ECO:0000256" key="11">
    <source>
        <dbReference type="SAM" id="Coils"/>
    </source>
</evidence>
<keyword evidence="3" id="KW-0282">Flagellum</keyword>
<evidence type="ECO:0000259" key="15">
    <source>
        <dbReference type="Pfam" id="PF24778"/>
    </source>
</evidence>
<dbReference type="Pfam" id="PF24770">
    <property type="entry name" value="Ig-CFAP74_2"/>
    <property type="match status" value="1"/>
</dbReference>
<evidence type="ECO:0000256" key="4">
    <source>
        <dbReference type="ARBA" id="ARBA00023054"/>
    </source>
</evidence>
<keyword evidence="4 11" id="KW-0175">Coiled coil</keyword>
<evidence type="ECO:0000256" key="3">
    <source>
        <dbReference type="ARBA" id="ARBA00022846"/>
    </source>
</evidence>
<dbReference type="PANTHER" id="PTHR22538:SF0">
    <property type="entry name" value="CILIA- AND FLAGELLA-ASSOCIATED PROTEIN 74"/>
    <property type="match status" value="1"/>
</dbReference>
<protein>
    <recommendedName>
        <fullName evidence="10">Cilia- and flagella-associated protein 74</fullName>
    </recommendedName>
</protein>
<gene>
    <name evidence="17" type="ORF">H671_2g6798</name>
</gene>
<comment type="function">
    <text evidence="8">As part of the central apparatus of the cilium axoneme may play a role in cilium movement. May play an important role in sperm architecture and function.</text>
</comment>
<evidence type="ECO:0000256" key="9">
    <source>
        <dbReference type="ARBA" id="ARBA00061572"/>
    </source>
</evidence>
<feature type="transmembrane region" description="Helical" evidence="13">
    <location>
        <begin position="1760"/>
        <end position="1783"/>
    </location>
</feature>
<name>A0A061IH70_CRIGR</name>
<dbReference type="InterPro" id="IPR056307">
    <property type="entry name" value="Ig-CFAP74_3rd"/>
</dbReference>
<comment type="similarity">
    <text evidence="9">Belongs to the CFAP74 family.</text>
</comment>
<evidence type="ECO:0000256" key="2">
    <source>
        <dbReference type="ARBA" id="ARBA00022490"/>
    </source>
</evidence>
<evidence type="ECO:0000313" key="18">
    <source>
        <dbReference type="Proteomes" id="UP000030759"/>
    </source>
</evidence>
<dbReference type="Gene3D" id="2.60.40.10">
    <property type="entry name" value="Immunoglobulins"/>
    <property type="match status" value="4"/>
</dbReference>
<evidence type="ECO:0000259" key="16">
    <source>
        <dbReference type="Pfam" id="PF24798"/>
    </source>
</evidence>
<dbReference type="InterPro" id="IPR056306">
    <property type="entry name" value="Ig-CFAP74_2nd"/>
</dbReference>
<feature type="domain" description="CFAP74 second Ig-like" evidence="14">
    <location>
        <begin position="775"/>
        <end position="952"/>
    </location>
</feature>
<accession>A0A061IH70</accession>
<keyword evidence="13" id="KW-0472">Membrane</keyword>
<evidence type="ECO:0000256" key="10">
    <source>
        <dbReference type="ARBA" id="ARBA00074511"/>
    </source>
</evidence>
<dbReference type="InterPro" id="IPR013783">
    <property type="entry name" value="Ig-like_fold"/>
</dbReference>
<dbReference type="Proteomes" id="UP000030759">
    <property type="component" value="Unassembled WGS sequence"/>
</dbReference>
<keyword evidence="13 17" id="KW-0812">Transmembrane</keyword>
<dbReference type="Pfam" id="PF24771">
    <property type="entry name" value="Ig_CFAP74_1st"/>
    <property type="match status" value="1"/>
</dbReference>
<comment type="subcellular location">
    <subcellularLocation>
        <location evidence="1">Cytoplasm</location>
        <location evidence="1">Cytoskeleton</location>
        <location evidence="1">Flagellum axoneme</location>
    </subcellularLocation>
</comment>
<dbReference type="Pfam" id="PF14979">
    <property type="entry name" value="TMEM52"/>
    <property type="match status" value="1"/>
</dbReference>
<evidence type="ECO:0000259" key="14">
    <source>
        <dbReference type="Pfam" id="PF24770"/>
    </source>
</evidence>
<evidence type="ECO:0000256" key="1">
    <source>
        <dbReference type="ARBA" id="ARBA00004611"/>
    </source>
</evidence>
<evidence type="ECO:0000256" key="6">
    <source>
        <dbReference type="ARBA" id="ARBA00023212"/>
    </source>
</evidence>
<keyword evidence="13" id="KW-1133">Transmembrane helix</keyword>
<feature type="domain" description="CFAP74 fourth Ig-like" evidence="16">
    <location>
        <begin position="1072"/>
        <end position="1166"/>
    </location>
</feature>
<dbReference type="Pfam" id="PF24778">
    <property type="entry name" value="Ig-CFAP74_3rd"/>
    <property type="match status" value="1"/>
</dbReference>
<evidence type="ECO:0000256" key="5">
    <source>
        <dbReference type="ARBA" id="ARBA00023069"/>
    </source>
</evidence>
<evidence type="ECO:0000256" key="12">
    <source>
        <dbReference type="SAM" id="MobiDB-lite"/>
    </source>
</evidence>
<evidence type="ECO:0000256" key="8">
    <source>
        <dbReference type="ARBA" id="ARBA00053123"/>
    </source>
</evidence>
<dbReference type="PANTHER" id="PTHR22538">
    <property type="entry name" value="CILIA- AND FLAGELLA-ASSOCIATED PROTEIN 74"/>
    <property type="match status" value="1"/>
</dbReference>
<keyword evidence="7" id="KW-0966">Cell projection</keyword>
<dbReference type="FunFam" id="2.60.40.10:FF:001883">
    <property type="entry name" value="Cilia- and flagella-associated protein 74"/>
    <property type="match status" value="1"/>
</dbReference>
<evidence type="ECO:0000256" key="13">
    <source>
        <dbReference type="SAM" id="Phobius"/>
    </source>
</evidence>
<evidence type="ECO:0000256" key="7">
    <source>
        <dbReference type="ARBA" id="ARBA00023273"/>
    </source>
</evidence>
<dbReference type="EMBL" id="KE668953">
    <property type="protein sequence ID" value="ERE83314.1"/>
    <property type="molecule type" value="Genomic_DNA"/>
</dbReference>
<sequence>MLTADPRVDTESPAAPRCPPSLNGACQGRLSRSSPPGCPTAAPDYSPRPPHRLSGAVVCGAWPGGGADSSQEALRLTQSAWGWEAGAQVPGDHSRCVCVWSGCKRTDRRGVYGWRDLGLSKEEAGNARVPANRDAFGERKGRKEGVLRRLGVQSRSRNMEEPTTQFSDEELVDNFPAIDDERIQLEDPEFEVEIPLGFEDTAGLECGCSPKEVNAEKMKKATTKDRVQAFHLRKSLNLLDKLHEEKDLFIQKTRGELRVCRQRMDLLTKQQESLAAEIAAEREANNMAAMGRLQAASRRLQAELENEKDLQSKITAMLEDSENAMWHIEIQKGQFEDVRKRNEEEAEARHRCLEVHAAQQLQKEKETLEKVERNRLLRARNSLHVQKELGLRHQKLVEDAQRNHKVAVKFLKASLGRVREREQKEEMESREHLKRRMDAVLALKNNITASRETLKKFQAWGQRKAELTKQKTLSEKEVILAQGGDAFKHLCHQRRHQELEAQKRAFEEEQKLRKQEIVSRILKEEAEEEHRRKKQHLPSTTKEKQTLRDKTWKYISDFCEGKTAMTINYLVENDTALYPKPSSLLKAISSESVQVELGTVSTEEEVLTEPDIPGLWSKDYKSYQVSKPDAERKPVGGTKMDKDILDRTMEQLRSGIIHKQVVSGREFKGRPFNSKPEVIHFKDFDIGKVYKKKITLINATYTINYCKLVGVEENLKDFIHIDFDPPGPMSAGMSCEVLVTFKPMINKDLEGNVSFLAQTGGFSVPLKCSTKKCSLSLDKDLIDFGSYVVGETTSRIITLTNVGGLGTKFKILLDSQFYEMEEVQPIVKISSLYTCEDKSLYEKILTSLSEQRLDGNGFSPPDILSRKESEKLDEMEETAVASAMTMVPSDEQAEITLGEVTEGEIAPFSSIKVPIIFTPVIPGEVQTKFKVMFKNPTCPTLYFRATGIAIDVPVWVPRTMVDLKICMYDRLYQDSIIVHTRSKAALRLKFEVCKELRGHIELLPETGYIQAQSTYSVQLKFLPRHSLPEDAGKYFDPDSRVLEAPMTIWVADQIKPVGFTVQAIVTTSDLEISPEEINFGYCTIYEAIRTEISLSNHSLLPQEFGFVGLPKYVDIQPNDGFGSILPLETLQLDVIFQPLKAKEYRFELICKSEINRCFKVSCQAVGVHPPLELSHYQIKFSATALYGTTVSTLYVINSHLSMNKLILSLPRIGSEEAAPVGPTSFEFLLPPNLPITISPSVGTVLPGKRCLVQVAFQPVLPHETILEEAVQIQSKETENKLLRKETIHKKDMWKQSMSVMRPHTRDRVTRSSALHTPELKRRECGASSSEYKAAQATLARAFQGKFDRFVIPCVVASGDIKDRKALEPLSFSPHNTLYLELWCPAVAPSIVVISNKNQTTFNFGDIAVGSVAQLYHILGHRSIKKITLQNISPEDLTLEFSVLNPNGPFVLINPSNKLCSGEIHTLMVSFSPHESILAQETLDIITKKGTLALTLMGTGVASMITCSIEGNILNMGYVLARESFSTNFKLLNESSLPIKFWMRLESLSKKRAETRQQLPKFLTSHDQRTEIVGTQNHNGQSVFSVVPVEGLMLPGKAQEFTVTFSPDHESLYFSDLLQVVLFEKKVSHKILLKGAAREHMMFVEGGDPLDVPVESLAVIPALDPEHREEAEEIKPILVTLNYVQFDTDMPTSPATRELQVGCIRTTQPSPRKNMAPGPPVTQGLLLLLPLLPLSQVTLGSADGNCDPSDQCPPQARWSSLWHVGLTLLALFLMLLCGVTASCVRFCCLRKQPHTQTHMPPAWQPCDLTAIPMDSDSPAHSTVTSYSSVQYPLGMRLPLSFGEPDPESMVPPTYSLYASELPPSYDEAVKMTKAREEAVTPSQKPNSLPEVLGLETTTTPGPQEPSAQQP</sequence>
<feature type="compositionally biased region" description="Polar residues" evidence="12">
    <location>
        <begin position="1894"/>
        <end position="1909"/>
    </location>
</feature>
<feature type="region of interest" description="Disordered" evidence="12">
    <location>
        <begin position="1870"/>
        <end position="1909"/>
    </location>
</feature>